<feature type="compositionally biased region" description="Basic and acidic residues" evidence="1">
    <location>
        <begin position="78"/>
        <end position="90"/>
    </location>
</feature>
<proteinExistence type="predicted"/>
<dbReference type="Proteomes" id="UP001064695">
    <property type="component" value="Segment"/>
</dbReference>
<dbReference type="EMBL" id="OP433492">
    <property type="protein sequence ID" value="UXN78502.1"/>
    <property type="molecule type" value="Genomic_DNA"/>
</dbReference>
<dbReference type="SUPFAM" id="SSF90246">
    <property type="entry name" value="Head morphogenesis protein gp7"/>
    <property type="match status" value="1"/>
</dbReference>
<feature type="region of interest" description="Disordered" evidence="1">
    <location>
        <begin position="75"/>
        <end position="107"/>
    </location>
</feature>
<organism evidence="2 3">
    <name type="scientific">Bacillus phage vB_BaeroP_SYYB1</name>
    <dbReference type="NCBI Taxonomy" id="2980552"/>
    <lineage>
        <taxon>Viruses</taxon>
        <taxon>Duplodnaviria</taxon>
        <taxon>Heunggongvirae</taxon>
        <taxon>Uroviricota</taxon>
        <taxon>Caudoviricetes</taxon>
        <taxon>Salasmaviridae</taxon>
        <taxon>Tatarstanvirinae</taxon>
        <taxon>Gaunavirus</taxon>
        <taxon>Gaunavirus syybuna</taxon>
    </lineage>
</organism>
<dbReference type="Gene3D" id="1.20.5.400">
    <property type="match status" value="1"/>
</dbReference>
<protein>
    <submittedName>
        <fullName evidence="2">Prohead assembly (Scaffolding) protein</fullName>
    </submittedName>
</protein>
<dbReference type="InterPro" id="IPR038032">
    <property type="entry name" value="Gp7"/>
</dbReference>
<gene>
    <name evidence="2" type="ORF">SYYB1_13</name>
</gene>
<sequence>MPLSLEEFNTQLATLGNAEATEEEKTDALLKVQESVTAFHGEFEEVTETLQKTTKQKEDLQSANNALFVKYTQHTLPPKKEETPEEKQKSFSEQVTVSQLIGNSPIG</sequence>
<evidence type="ECO:0000256" key="1">
    <source>
        <dbReference type="SAM" id="MobiDB-lite"/>
    </source>
</evidence>
<evidence type="ECO:0000313" key="3">
    <source>
        <dbReference type="Proteomes" id="UP001064695"/>
    </source>
</evidence>
<accession>A0A977SNB1</accession>
<reference evidence="2" key="1">
    <citation type="submission" date="2022-09" db="EMBL/GenBank/DDBJ databases">
        <authorList>
            <person name="Xie Z."/>
            <person name="Yang M."/>
        </authorList>
    </citation>
    <scope>NUCLEOTIDE SEQUENCE</scope>
</reference>
<keyword evidence="3" id="KW-1185">Reference proteome</keyword>
<name>A0A977SNB1_9CAUD</name>
<evidence type="ECO:0000313" key="2">
    <source>
        <dbReference type="EMBL" id="UXN78502.1"/>
    </source>
</evidence>
<dbReference type="Pfam" id="PF11418">
    <property type="entry name" value="Scaffolding_pro"/>
    <property type="match status" value="1"/>
</dbReference>
<dbReference type="InterPro" id="IPR024374">
    <property type="entry name" value="Phage_phi-29_Gp7"/>
</dbReference>
<feature type="compositionally biased region" description="Polar residues" evidence="1">
    <location>
        <begin position="91"/>
        <end position="107"/>
    </location>
</feature>